<dbReference type="PANTHER" id="PTHR10353:SF53">
    <property type="entry name" value="BETA-1,4-GLUCOSIDASE (EUROFUNG)"/>
    <property type="match status" value="1"/>
</dbReference>
<dbReference type="Pfam" id="PF00232">
    <property type="entry name" value="Glyco_hydro_1"/>
    <property type="match status" value="3"/>
</dbReference>
<dbReference type="InterPro" id="IPR017853">
    <property type="entry name" value="GH"/>
</dbReference>
<sequence>MWWYIVLLAVVVKAEQRWSRTAMRSHLCCPEFSDAAKLLPSNITYTTYSLDRNATALQDGIYGQGAYAPLWSTLSYNTTVPFTTIVSATPVAGSELIYPPPLYTACPSSADTCLDCYKLPANFLWGVAGSAWQIEGGLTCDGQGPSDLDTIGACPTRPAKRKQNHINTEGLERYEDVIETCLEYGITPIQVMSRYGDQVGHWVTINKPNLIFGTSAGADYSPATIVIMGHAQVYHWYKEVLGGTGLISLKFGHNPGLPFTTASENEQAANRYQDFLVGALARPLFWGDNYLGDVLNTAAPYALAPPNCIDACTANASDATWPVCVVNTNVQQDGWLVGQASVEYAYIAPQYVRQQLDFVWNERVHEDGVNEIGALAWSFMDNNGFGSFANQYGMQHLNRTDGVSTRTYKRSFFDFVDFFREYVG</sequence>
<dbReference type="PANTHER" id="PTHR10353">
    <property type="entry name" value="GLYCOSYL HYDROLASE"/>
    <property type="match status" value="1"/>
</dbReference>
<evidence type="ECO:0000313" key="3">
    <source>
        <dbReference type="EMBL" id="KAF2763993.1"/>
    </source>
</evidence>
<accession>A0A6G1KTK1</accession>
<evidence type="ECO:0000313" key="4">
    <source>
        <dbReference type="Proteomes" id="UP000799436"/>
    </source>
</evidence>
<keyword evidence="2" id="KW-0732">Signal</keyword>
<comment type="similarity">
    <text evidence="1">Belongs to the glycosyl hydrolase 1 family.</text>
</comment>
<dbReference type="EMBL" id="ML995946">
    <property type="protein sequence ID" value="KAF2763993.1"/>
    <property type="molecule type" value="Genomic_DNA"/>
</dbReference>
<dbReference type="InterPro" id="IPR001360">
    <property type="entry name" value="Glyco_hydro_1"/>
</dbReference>
<gene>
    <name evidence="3" type="ORF">EJ03DRAFT_392287</name>
</gene>
<evidence type="ECO:0000256" key="1">
    <source>
        <dbReference type="RuleBase" id="RU003690"/>
    </source>
</evidence>
<keyword evidence="3" id="KW-0378">Hydrolase</keyword>
<evidence type="ECO:0000256" key="2">
    <source>
        <dbReference type="SAM" id="SignalP"/>
    </source>
</evidence>
<dbReference type="OrthoDB" id="65569at2759"/>
<organism evidence="3 4">
    <name type="scientific">Teratosphaeria nubilosa</name>
    <dbReference type="NCBI Taxonomy" id="161662"/>
    <lineage>
        <taxon>Eukaryota</taxon>
        <taxon>Fungi</taxon>
        <taxon>Dikarya</taxon>
        <taxon>Ascomycota</taxon>
        <taxon>Pezizomycotina</taxon>
        <taxon>Dothideomycetes</taxon>
        <taxon>Dothideomycetidae</taxon>
        <taxon>Mycosphaerellales</taxon>
        <taxon>Teratosphaeriaceae</taxon>
        <taxon>Teratosphaeria</taxon>
    </lineage>
</organism>
<protein>
    <submittedName>
        <fullName evidence="3">Glycoside hydrolase</fullName>
    </submittedName>
</protein>
<feature type="chain" id="PRO_5026155098" evidence="2">
    <location>
        <begin position="17"/>
        <end position="424"/>
    </location>
</feature>
<dbReference type="SUPFAM" id="SSF51445">
    <property type="entry name" value="(Trans)glycosidases"/>
    <property type="match status" value="1"/>
</dbReference>
<reference evidence="3" key="1">
    <citation type="journal article" date="2020" name="Stud. Mycol.">
        <title>101 Dothideomycetes genomes: a test case for predicting lifestyles and emergence of pathogens.</title>
        <authorList>
            <person name="Haridas S."/>
            <person name="Albert R."/>
            <person name="Binder M."/>
            <person name="Bloem J."/>
            <person name="Labutti K."/>
            <person name="Salamov A."/>
            <person name="Andreopoulos B."/>
            <person name="Baker S."/>
            <person name="Barry K."/>
            <person name="Bills G."/>
            <person name="Bluhm B."/>
            <person name="Cannon C."/>
            <person name="Castanera R."/>
            <person name="Culley D."/>
            <person name="Daum C."/>
            <person name="Ezra D."/>
            <person name="Gonzalez J."/>
            <person name="Henrissat B."/>
            <person name="Kuo A."/>
            <person name="Liang C."/>
            <person name="Lipzen A."/>
            <person name="Lutzoni F."/>
            <person name="Magnuson J."/>
            <person name="Mondo S."/>
            <person name="Nolan M."/>
            <person name="Ohm R."/>
            <person name="Pangilinan J."/>
            <person name="Park H.-J."/>
            <person name="Ramirez L."/>
            <person name="Alfaro M."/>
            <person name="Sun H."/>
            <person name="Tritt A."/>
            <person name="Yoshinaga Y."/>
            <person name="Zwiers L.-H."/>
            <person name="Turgeon B."/>
            <person name="Goodwin S."/>
            <person name="Spatafora J."/>
            <person name="Crous P."/>
            <person name="Grigoriev I."/>
        </authorList>
    </citation>
    <scope>NUCLEOTIDE SEQUENCE</scope>
    <source>
        <strain evidence="3">CBS 116005</strain>
    </source>
</reference>
<dbReference type="GO" id="GO:0008422">
    <property type="term" value="F:beta-glucosidase activity"/>
    <property type="evidence" value="ECO:0007669"/>
    <property type="project" value="TreeGrafter"/>
</dbReference>
<feature type="signal peptide" evidence="2">
    <location>
        <begin position="1"/>
        <end position="16"/>
    </location>
</feature>
<proteinExistence type="inferred from homology"/>
<keyword evidence="4" id="KW-1185">Reference proteome</keyword>
<dbReference type="Proteomes" id="UP000799436">
    <property type="component" value="Unassembled WGS sequence"/>
</dbReference>
<name>A0A6G1KTK1_9PEZI</name>
<dbReference type="GO" id="GO:0005975">
    <property type="term" value="P:carbohydrate metabolic process"/>
    <property type="evidence" value="ECO:0007669"/>
    <property type="project" value="InterPro"/>
</dbReference>
<dbReference type="AlphaFoldDB" id="A0A6G1KTK1"/>
<dbReference type="Gene3D" id="3.20.20.80">
    <property type="entry name" value="Glycosidases"/>
    <property type="match status" value="2"/>
</dbReference>